<feature type="binding site" evidence="7">
    <location>
        <position position="151"/>
    </location>
    <ligand>
        <name>Mg(2+)</name>
        <dbReference type="ChEBI" id="CHEBI:18420"/>
    </ligand>
</feature>
<proteinExistence type="predicted"/>
<dbReference type="CDD" id="cd06853">
    <property type="entry name" value="GT_WecA_like"/>
    <property type="match status" value="1"/>
</dbReference>
<dbReference type="Pfam" id="PF00953">
    <property type="entry name" value="Glycos_transf_4"/>
    <property type="match status" value="1"/>
</dbReference>
<evidence type="ECO:0000256" key="2">
    <source>
        <dbReference type="ARBA" id="ARBA00022475"/>
    </source>
</evidence>
<feature type="transmembrane region" description="Helical" evidence="8">
    <location>
        <begin position="45"/>
        <end position="66"/>
    </location>
</feature>
<feature type="binding site" evidence="7">
    <location>
        <position position="211"/>
    </location>
    <ligand>
        <name>Mg(2+)</name>
        <dbReference type="ChEBI" id="CHEBI:18420"/>
    </ligand>
</feature>
<organism evidence="9 10">
    <name type="scientific">Kandleria vitulina DSM 20405</name>
    <dbReference type="NCBI Taxonomy" id="1410657"/>
    <lineage>
        <taxon>Bacteria</taxon>
        <taxon>Bacillati</taxon>
        <taxon>Bacillota</taxon>
        <taxon>Erysipelotrichia</taxon>
        <taxon>Erysipelotrichales</taxon>
        <taxon>Coprobacillaceae</taxon>
        <taxon>Kandleria</taxon>
    </lineage>
</organism>
<evidence type="ECO:0000256" key="4">
    <source>
        <dbReference type="ARBA" id="ARBA00022692"/>
    </source>
</evidence>
<dbReference type="GO" id="GO:0046872">
    <property type="term" value="F:metal ion binding"/>
    <property type="evidence" value="ECO:0007669"/>
    <property type="project" value="UniProtKB-KW"/>
</dbReference>
<evidence type="ECO:0000256" key="1">
    <source>
        <dbReference type="ARBA" id="ARBA00004651"/>
    </source>
</evidence>
<keyword evidence="6 8" id="KW-0472">Membrane</keyword>
<dbReference type="Proteomes" id="UP000051841">
    <property type="component" value="Unassembled WGS sequence"/>
</dbReference>
<dbReference type="GO" id="GO:0005886">
    <property type="term" value="C:plasma membrane"/>
    <property type="evidence" value="ECO:0007669"/>
    <property type="project" value="UniProtKB-SubCell"/>
</dbReference>
<dbReference type="GO" id="GO:0009103">
    <property type="term" value="P:lipopolysaccharide biosynthetic process"/>
    <property type="evidence" value="ECO:0007669"/>
    <property type="project" value="TreeGrafter"/>
</dbReference>
<feature type="transmembrane region" description="Helical" evidence="8">
    <location>
        <begin position="183"/>
        <end position="200"/>
    </location>
</feature>
<sequence length="573" mass="63922">MDMEIILHLGVSFVISLIFVPIIGRITKKLGIIAHINERTIHKGIISRTGGYAIYAAFLIAAAAFLKTDQQINAILIGGLVIFLTGFYDDIHDLSPKLKLLGQLIAALIVIIYGGISLKDLTLPFIPTNITYAISLIITLGWIVGITNAMNLIDGLDGLCAGISMITLMTISASSFIAGRGDIASLSMILVGAIGGFLVYNFHPAKIFMGDCGALFIGYMISVISLLGFGYETSTFFTLGAPIVVLAIPVADTLIAIIRRRVNHKQIDEADRGHLHHQLMFKLNLGQTKSVLILYLVTALFAIDSFIYERHPIRAVTLFIVLLILFELFVEVTDMISRKYKPVLTIANIFIKSDKLPKIKESAAFKKYLWRLTRGFGLFVVICIVITGIGSGVYYYHLESIKKKTVVYEKVNSPTTLMNQIYSEINKHTEVNNEQAKYVCAYFACDYYTLSNKGRNDIGGQAYFYKSRLSAFKNYAKKDYYKDANKYISSGKNKNIEVSSYRIISAQRSQVELSGLEGYRYYDIQLELTFKKKNPILGKEKITLTVTCINKDDKISVVSFDDDQSENNDVIES</sequence>
<name>A0A0R2H9U9_9FIRM</name>
<feature type="transmembrane region" description="Helical" evidence="8">
    <location>
        <begin position="237"/>
        <end position="258"/>
    </location>
</feature>
<evidence type="ECO:0000256" key="5">
    <source>
        <dbReference type="ARBA" id="ARBA00022989"/>
    </source>
</evidence>
<evidence type="ECO:0000256" key="7">
    <source>
        <dbReference type="PIRSR" id="PIRSR600715-1"/>
    </source>
</evidence>
<dbReference type="GO" id="GO:0044038">
    <property type="term" value="P:cell wall macromolecule biosynthetic process"/>
    <property type="evidence" value="ECO:0007669"/>
    <property type="project" value="TreeGrafter"/>
</dbReference>
<evidence type="ECO:0000256" key="8">
    <source>
        <dbReference type="SAM" id="Phobius"/>
    </source>
</evidence>
<feature type="transmembrane region" description="Helical" evidence="8">
    <location>
        <begin position="72"/>
        <end position="88"/>
    </location>
</feature>
<keyword evidence="3 9" id="KW-0808">Transferase</keyword>
<keyword evidence="7" id="KW-0460">Magnesium</keyword>
<comment type="subcellular location">
    <subcellularLocation>
        <location evidence="1">Cell membrane</location>
        <topology evidence="1">Multi-pass membrane protein</topology>
    </subcellularLocation>
</comment>
<keyword evidence="2" id="KW-1003">Cell membrane</keyword>
<feature type="transmembrane region" description="Helical" evidence="8">
    <location>
        <begin position="130"/>
        <end position="149"/>
    </location>
</feature>
<dbReference type="GO" id="GO:0071555">
    <property type="term" value="P:cell wall organization"/>
    <property type="evidence" value="ECO:0007669"/>
    <property type="project" value="TreeGrafter"/>
</dbReference>
<evidence type="ECO:0000256" key="3">
    <source>
        <dbReference type="ARBA" id="ARBA00022679"/>
    </source>
</evidence>
<feature type="transmembrane region" description="Helical" evidence="8">
    <location>
        <begin position="100"/>
        <end position="118"/>
    </location>
</feature>
<evidence type="ECO:0000256" key="6">
    <source>
        <dbReference type="ARBA" id="ARBA00023136"/>
    </source>
</evidence>
<feature type="transmembrane region" description="Helical" evidence="8">
    <location>
        <begin position="156"/>
        <end position="177"/>
    </location>
</feature>
<feature type="transmembrane region" description="Helical" evidence="8">
    <location>
        <begin position="313"/>
        <end position="330"/>
    </location>
</feature>
<dbReference type="PANTHER" id="PTHR22926">
    <property type="entry name" value="PHOSPHO-N-ACETYLMURAMOYL-PENTAPEPTIDE-TRANSFERASE"/>
    <property type="match status" value="1"/>
</dbReference>
<accession>A0A0R2H9U9</accession>
<feature type="transmembrane region" description="Helical" evidence="8">
    <location>
        <begin position="290"/>
        <end position="307"/>
    </location>
</feature>
<feature type="transmembrane region" description="Helical" evidence="8">
    <location>
        <begin position="212"/>
        <end position="231"/>
    </location>
</feature>
<dbReference type="PROSITE" id="PS01348">
    <property type="entry name" value="MRAY_2"/>
    <property type="match status" value="1"/>
</dbReference>
<reference evidence="9 10" key="1">
    <citation type="journal article" date="2015" name="Genome Announc.">
        <title>Expanding the biotechnology potential of lactobacilli through comparative genomics of 213 strains and associated genera.</title>
        <authorList>
            <person name="Sun Z."/>
            <person name="Harris H.M."/>
            <person name="McCann A."/>
            <person name="Guo C."/>
            <person name="Argimon S."/>
            <person name="Zhang W."/>
            <person name="Yang X."/>
            <person name="Jeffery I.B."/>
            <person name="Cooney J.C."/>
            <person name="Kagawa T.F."/>
            <person name="Liu W."/>
            <person name="Song Y."/>
            <person name="Salvetti E."/>
            <person name="Wrobel A."/>
            <person name="Rasinkangas P."/>
            <person name="Parkhill J."/>
            <person name="Rea M.C."/>
            <person name="O'Sullivan O."/>
            <person name="Ritari J."/>
            <person name="Douillard F.P."/>
            <person name="Paul Ross R."/>
            <person name="Yang R."/>
            <person name="Briner A.E."/>
            <person name="Felis G.E."/>
            <person name="de Vos W.M."/>
            <person name="Barrangou R."/>
            <person name="Klaenhammer T.R."/>
            <person name="Caufield P.W."/>
            <person name="Cui Y."/>
            <person name="Zhang H."/>
            <person name="O'Toole P.W."/>
        </authorList>
    </citation>
    <scope>NUCLEOTIDE SEQUENCE [LARGE SCALE GENOMIC DNA]</scope>
    <source>
        <strain evidence="9 10">DSM 20405</strain>
    </source>
</reference>
<evidence type="ECO:0000313" key="10">
    <source>
        <dbReference type="Proteomes" id="UP000051841"/>
    </source>
</evidence>
<keyword evidence="10" id="KW-1185">Reference proteome</keyword>
<dbReference type="PATRIC" id="fig|1410657.5.peg.944"/>
<comment type="caution">
    <text evidence="9">The sequence shown here is derived from an EMBL/GenBank/DDBJ whole genome shotgun (WGS) entry which is preliminary data.</text>
</comment>
<feature type="transmembrane region" description="Helical" evidence="8">
    <location>
        <begin position="6"/>
        <end position="24"/>
    </location>
</feature>
<dbReference type="PANTHER" id="PTHR22926:SF3">
    <property type="entry name" value="UNDECAPRENYL-PHOSPHATE ALPHA-N-ACETYLGLUCOSAMINYL 1-PHOSPHATE TRANSFERASE"/>
    <property type="match status" value="1"/>
</dbReference>
<dbReference type="InterPro" id="IPR000715">
    <property type="entry name" value="Glycosyl_transferase_4"/>
</dbReference>
<dbReference type="GO" id="GO:0016780">
    <property type="term" value="F:phosphotransferase activity, for other substituted phosphate groups"/>
    <property type="evidence" value="ECO:0007669"/>
    <property type="project" value="InterPro"/>
</dbReference>
<protein>
    <submittedName>
        <fullName evidence="9">Glycosyltransferase, group 4 family</fullName>
    </submittedName>
</protein>
<feature type="transmembrane region" description="Helical" evidence="8">
    <location>
        <begin position="376"/>
        <end position="396"/>
    </location>
</feature>
<keyword evidence="7" id="KW-0479">Metal-binding</keyword>
<keyword evidence="4 8" id="KW-0812">Transmembrane</keyword>
<evidence type="ECO:0000313" key="9">
    <source>
        <dbReference type="EMBL" id="KRN49664.1"/>
    </source>
</evidence>
<dbReference type="InterPro" id="IPR018480">
    <property type="entry name" value="PNAcMuramoyl-5peptid_Trfase_CS"/>
</dbReference>
<dbReference type="AlphaFoldDB" id="A0A0R2H9U9"/>
<gene>
    <name evidence="9" type="ORF">IV49_GL000906</name>
</gene>
<dbReference type="EMBL" id="JQBL01000023">
    <property type="protein sequence ID" value="KRN49664.1"/>
    <property type="molecule type" value="Genomic_DNA"/>
</dbReference>
<keyword evidence="5 8" id="KW-1133">Transmembrane helix</keyword>
<comment type="cofactor">
    <cofactor evidence="7">
        <name>Mg(2+)</name>
        <dbReference type="ChEBI" id="CHEBI:18420"/>
    </cofactor>
</comment>
<dbReference type="RefSeq" id="WP_035877219.1">
    <property type="nucleotide sequence ID" value="NZ_JQBL01000023.1"/>
</dbReference>